<dbReference type="InterPro" id="IPR029044">
    <property type="entry name" value="Nucleotide-diphossugar_trans"/>
</dbReference>
<evidence type="ECO:0000313" key="1">
    <source>
        <dbReference type="EMBL" id="RDU65689.1"/>
    </source>
</evidence>
<feature type="non-terminal residue" evidence="1">
    <location>
        <position position="76"/>
    </location>
</feature>
<name>A0A3D8IKF9_9HELI</name>
<dbReference type="Proteomes" id="UP000256379">
    <property type="component" value="Unassembled WGS sequence"/>
</dbReference>
<organism evidence="1 2">
    <name type="scientific">Helicobacter didelphidarum</name>
    <dbReference type="NCBI Taxonomy" id="2040648"/>
    <lineage>
        <taxon>Bacteria</taxon>
        <taxon>Pseudomonadati</taxon>
        <taxon>Campylobacterota</taxon>
        <taxon>Epsilonproteobacteria</taxon>
        <taxon>Campylobacterales</taxon>
        <taxon>Helicobacteraceae</taxon>
        <taxon>Helicobacter</taxon>
    </lineage>
</organism>
<evidence type="ECO:0000313" key="2">
    <source>
        <dbReference type="Proteomes" id="UP000256379"/>
    </source>
</evidence>
<dbReference type="Gene3D" id="3.90.550.10">
    <property type="entry name" value="Spore Coat Polysaccharide Biosynthesis Protein SpsA, Chain A"/>
    <property type="match status" value="1"/>
</dbReference>
<comment type="caution">
    <text evidence="1">The sequence shown here is derived from an EMBL/GenBank/DDBJ whole genome shotgun (WGS) entry which is preliminary data.</text>
</comment>
<dbReference type="EMBL" id="NXLQ01000011">
    <property type="protein sequence ID" value="RDU65689.1"/>
    <property type="molecule type" value="Genomic_DNA"/>
</dbReference>
<accession>A0A3D8IKF9</accession>
<sequence length="76" mass="8515">MFHIVFNADDNYIKYTATLINSIIINVDTSKSFADFFMQDTISTPTPSKILQDYWHTQNPSTASNITQIALARVGG</sequence>
<reference evidence="1 2" key="1">
    <citation type="submission" date="2018-04" db="EMBL/GenBank/DDBJ databases">
        <title>Novel Campyloabacter and Helicobacter Species and Strains.</title>
        <authorList>
            <person name="Mannion A.J."/>
            <person name="Shen Z."/>
            <person name="Fox J.G."/>
        </authorList>
    </citation>
    <scope>NUCLEOTIDE SEQUENCE [LARGE SCALE GENOMIC DNA]</scope>
    <source>
        <strain evidence="1 2">MIT 17-337</strain>
    </source>
</reference>
<keyword evidence="2" id="KW-1185">Reference proteome</keyword>
<protein>
    <submittedName>
        <fullName evidence="1">Uncharacterized protein</fullName>
    </submittedName>
</protein>
<proteinExistence type="predicted"/>
<gene>
    <name evidence="1" type="ORF">CQA53_05865</name>
</gene>
<dbReference type="AlphaFoldDB" id="A0A3D8IKF9"/>